<protein>
    <submittedName>
        <fullName evidence="10">Sodium/glycine symporter GlyP</fullName>
    </submittedName>
</protein>
<keyword evidence="7 9" id="KW-1133">Transmembrane helix</keyword>
<dbReference type="NCBIfam" id="TIGR00835">
    <property type="entry name" value="agcS"/>
    <property type="match status" value="1"/>
</dbReference>
<evidence type="ECO:0000313" key="10">
    <source>
        <dbReference type="EMBL" id="TLD41079.1"/>
    </source>
</evidence>
<dbReference type="GO" id="GO:0005886">
    <property type="term" value="C:plasma membrane"/>
    <property type="evidence" value="ECO:0007669"/>
    <property type="project" value="UniProtKB-SubCell"/>
</dbReference>
<proteinExistence type="inferred from homology"/>
<dbReference type="PANTHER" id="PTHR30330">
    <property type="entry name" value="AGSS FAMILY TRANSPORTER, SODIUM-ALANINE"/>
    <property type="match status" value="1"/>
</dbReference>
<feature type="transmembrane region" description="Helical" evidence="9">
    <location>
        <begin position="396"/>
        <end position="417"/>
    </location>
</feature>
<dbReference type="AlphaFoldDB" id="A0A533Q9X6"/>
<keyword evidence="3 9" id="KW-0813">Transport</keyword>
<name>A0A533Q9X6_9BACT</name>
<keyword evidence="5 9" id="KW-0812">Transmembrane</keyword>
<reference evidence="10 11" key="1">
    <citation type="submission" date="2019-04" db="EMBL/GenBank/DDBJ databases">
        <title>Genome of a novel bacterium Candidatus Jettenia ecosi reconstructed from metagenome of an anammox bioreactor.</title>
        <authorList>
            <person name="Mardanov A.V."/>
            <person name="Beletsky A.V."/>
            <person name="Ravin N.V."/>
            <person name="Botchkova E.A."/>
            <person name="Litti Y.V."/>
            <person name="Nozhevnikova A.N."/>
        </authorList>
    </citation>
    <scope>NUCLEOTIDE SEQUENCE [LARGE SCALE GENOMIC DNA]</scope>
    <source>
        <strain evidence="10">J2</strain>
    </source>
</reference>
<feature type="transmembrane region" description="Helical" evidence="9">
    <location>
        <begin position="423"/>
        <end position="444"/>
    </location>
</feature>
<dbReference type="InterPro" id="IPR001463">
    <property type="entry name" value="Na/Ala_symport"/>
</dbReference>
<gene>
    <name evidence="10" type="ORF">JETT_2650</name>
</gene>
<sequence length="465" mass="50338">MEKLIEVIHGINTFVWGLPMVVAIVGIGLFLTVLSRFIQIRKFMRMWRETFIRTFRKESSGEGDISPFQALNVALGGTVGVGNIAGVATAIAAGGPGAIFWMWISGIVGMGTKFFEIALGIHYRAREPGGPMVGGPMMYISRGMGFRWRWLAFAFALFGALAAFGIGNMVQANSVAEGLRYFNIPSWITGIGLLVFVGLVTIGGIKRIAHVAMFCVPVMCVLYMLGAAAIIIWKINYIPSVLTMIIHDAFHPRAAIGGFAGATIMQAIRYGISRGTFSNEAGLGSAPIAHATAKTDHPVRQAFWGMMEVFVDTIIMCSATALVIILTGAWSSGETGASLTIHGFSSLFGLKFGSALVAFCMVLTAYDTNIAWCFYGETCAAYLLGHGRIVRYAYRFLWLPFVLIGALMKLDAVWGIADILNGLMAVPNLIALIVLAPLVVKLIHNFENSFPVSRTFPLQKIPGRD</sequence>
<dbReference type="FunFam" id="1.20.1740.10:FF:000004">
    <property type="entry name" value="Sodium:alanine symporter family protein"/>
    <property type="match status" value="1"/>
</dbReference>
<dbReference type="PANTHER" id="PTHR30330:SF3">
    <property type="entry name" value="TRANSCRIPTIONAL REGULATOR, LRP FAMILY"/>
    <property type="match status" value="1"/>
</dbReference>
<dbReference type="Proteomes" id="UP000319783">
    <property type="component" value="Unassembled WGS sequence"/>
</dbReference>
<evidence type="ECO:0000256" key="5">
    <source>
        <dbReference type="ARBA" id="ARBA00022692"/>
    </source>
</evidence>
<evidence type="ECO:0000256" key="9">
    <source>
        <dbReference type="RuleBase" id="RU363064"/>
    </source>
</evidence>
<evidence type="ECO:0000256" key="4">
    <source>
        <dbReference type="ARBA" id="ARBA00022475"/>
    </source>
</evidence>
<dbReference type="Pfam" id="PF01235">
    <property type="entry name" value="Na_Ala_symp"/>
    <property type="match status" value="1"/>
</dbReference>
<dbReference type="Gene3D" id="1.20.1740.10">
    <property type="entry name" value="Amino acid/polyamine transporter I"/>
    <property type="match status" value="1"/>
</dbReference>
<evidence type="ECO:0000256" key="8">
    <source>
        <dbReference type="ARBA" id="ARBA00023136"/>
    </source>
</evidence>
<accession>A0A533Q9X6</accession>
<evidence type="ECO:0000256" key="1">
    <source>
        <dbReference type="ARBA" id="ARBA00004651"/>
    </source>
</evidence>
<feature type="transmembrane region" description="Helical" evidence="9">
    <location>
        <begin position="253"/>
        <end position="272"/>
    </location>
</feature>
<dbReference type="GO" id="GO:0005283">
    <property type="term" value="F:amino acid:sodium symporter activity"/>
    <property type="evidence" value="ECO:0007669"/>
    <property type="project" value="InterPro"/>
</dbReference>
<comment type="similarity">
    <text evidence="2 9">Belongs to the alanine or glycine:cation symporter (AGCS) (TC 2.A.25) family.</text>
</comment>
<organism evidence="10 11">
    <name type="scientific">Candidatus Jettenia ecosi</name>
    <dbReference type="NCBI Taxonomy" id="2494326"/>
    <lineage>
        <taxon>Bacteria</taxon>
        <taxon>Pseudomonadati</taxon>
        <taxon>Planctomycetota</taxon>
        <taxon>Candidatus Brocadiia</taxon>
        <taxon>Candidatus Brocadiales</taxon>
        <taxon>Candidatus Brocadiaceae</taxon>
        <taxon>Candidatus Jettenia</taxon>
    </lineage>
</organism>
<feature type="transmembrane region" description="Helical" evidence="9">
    <location>
        <begin position="187"/>
        <end position="205"/>
    </location>
</feature>
<dbReference type="EMBL" id="SULG01000063">
    <property type="protein sequence ID" value="TLD41079.1"/>
    <property type="molecule type" value="Genomic_DNA"/>
</dbReference>
<feature type="transmembrane region" description="Helical" evidence="9">
    <location>
        <begin position="309"/>
        <end position="332"/>
    </location>
</feature>
<keyword evidence="8 9" id="KW-0472">Membrane</keyword>
<evidence type="ECO:0000256" key="6">
    <source>
        <dbReference type="ARBA" id="ARBA00022847"/>
    </source>
</evidence>
<evidence type="ECO:0000313" key="11">
    <source>
        <dbReference type="Proteomes" id="UP000319783"/>
    </source>
</evidence>
<evidence type="ECO:0000256" key="3">
    <source>
        <dbReference type="ARBA" id="ARBA00022448"/>
    </source>
</evidence>
<feature type="transmembrane region" description="Helical" evidence="9">
    <location>
        <begin position="212"/>
        <end position="233"/>
    </location>
</feature>
<dbReference type="PRINTS" id="PR00175">
    <property type="entry name" value="NAALASMPORT"/>
</dbReference>
<feature type="transmembrane region" description="Helical" evidence="9">
    <location>
        <begin position="352"/>
        <end position="375"/>
    </location>
</feature>
<comment type="subcellular location">
    <subcellularLocation>
        <location evidence="1 9">Cell membrane</location>
        <topology evidence="1 9">Multi-pass membrane protein</topology>
    </subcellularLocation>
</comment>
<feature type="transmembrane region" description="Helical" evidence="9">
    <location>
        <begin position="148"/>
        <end position="167"/>
    </location>
</feature>
<keyword evidence="4 9" id="KW-1003">Cell membrane</keyword>
<comment type="caution">
    <text evidence="10">The sequence shown here is derived from an EMBL/GenBank/DDBJ whole genome shotgun (WGS) entry which is preliminary data.</text>
</comment>
<evidence type="ECO:0000256" key="7">
    <source>
        <dbReference type="ARBA" id="ARBA00022989"/>
    </source>
</evidence>
<evidence type="ECO:0000256" key="2">
    <source>
        <dbReference type="ARBA" id="ARBA00009261"/>
    </source>
</evidence>
<keyword evidence="6 9" id="KW-0769">Symport</keyword>
<feature type="transmembrane region" description="Helical" evidence="9">
    <location>
        <begin position="14"/>
        <end position="38"/>
    </location>
</feature>